<evidence type="ECO:0000313" key="8">
    <source>
        <dbReference type="EMBL" id="MDC8011013.1"/>
    </source>
</evidence>
<keyword evidence="3 6" id="KW-0812">Transmembrane</keyword>
<organism evidence="8 9">
    <name type="scientific">Tahibacter soli</name>
    <dbReference type="NCBI Taxonomy" id="2983605"/>
    <lineage>
        <taxon>Bacteria</taxon>
        <taxon>Pseudomonadati</taxon>
        <taxon>Pseudomonadota</taxon>
        <taxon>Gammaproteobacteria</taxon>
        <taxon>Lysobacterales</taxon>
        <taxon>Rhodanobacteraceae</taxon>
        <taxon>Tahibacter</taxon>
    </lineage>
</organism>
<keyword evidence="4 6" id="KW-1133">Transmembrane helix</keyword>
<name>A0A9X3YHR6_9GAMM</name>
<dbReference type="AlphaFoldDB" id="A0A9X3YHR6"/>
<evidence type="ECO:0000256" key="2">
    <source>
        <dbReference type="ARBA" id="ARBA00022475"/>
    </source>
</evidence>
<sequence>MDTPQPYPAPLGWRIAAALYDLFPVLALLLATGALAMLATQGTLDYHAWWYRLSLLVVIGGYFVLSWRNGGQTIGMRAWRLRVVDANGASPTYAASTLRFGVAIVSFAAACIGFLWCLYDPDRRAWHDIAAKTRLVRYPKPPKAK</sequence>
<dbReference type="InterPro" id="IPR010432">
    <property type="entry name" value="RDD"/>
</dbReference>
<dbReference type="Pfam" id="PF06271">
    <property type="entry name" value="RDD"/>
    <property type="match status" value="1"/>
</dbReference>
<dbReference type="GO" id="GO:0005886">
    <property type="term" value="C:plasma membrane"/>
    <property type="evidence" value="ECO:0007669"/>
    <property type="project" value="UniProtKB-SubCell"/>
</dbReference>
<gene>
    <name evidence="8" type="ORF">OD750_000465</name>
</gene>
<protein>
    <submittedName>
        <fullName evidence="8">RDD family protein</fullName>
    </submittedName>
</protein>
<reference evidence="8" key="1">
    <citation type="submission" date="2023-02" db="EMBL/GenBank/DDBJ databases">
        <title>Tahibacter soli sp. nov. isolated from soil.</title>
        <authorList>
            <person name="Baek J.H."/>
            <person name="Lee J.K."/>
            <person name="Choi D.G."/>
            <person name="Jeon C.O."/>
        </authorList>
    </citation>
    <scope>NUCLEOTIDE SEQUENCE</scope>
    <source>
        <strain evidence="8">BL</strain>
    </source>
</reference>
<feature type="transmembrane region" description="Helical" evidence="6">
    <location>
        <begin position="12"/>
        <end position="37"/>
    </location>
</feature>
<evidence type="ECO:0000256" key="5">
    <source>
        <dbReference type="ARBA" id="ARBA00023136"/>
    </source>
</evidence>
<evidence type="ECO:0000256" key="3">
    <source>
        <dbReference type="ARBA" id="ARBA00022692"/>
    </source>
</evidence>
<feature type="transmembrane region" description="Helical" evidence="6">
    <location>
        <begin position="49"/>
        <end position="67"/>
    </location>
</feature>
<dbReference type="Proteomes" id="UP001139971">
    <property type="component" value="Unassembled WGS sequence"/>
</dbReference>
<dbReference type="PANTHER" id="PTHR36115">
    <property type="entry name" value="PROLINE-RICH ANTIGEN HOMOLOG-RELATED"/>
    <property type="match status" value="1"/>
</dbReference>
<dbReference type="PANTHER" id="PTHR36115:SF10">
    <property type="entry name" value="RDD DOMAIN-CONTAINING PROTEIN"/>
    <property type="match status" value="1"/>
</dbReference>
<dbReference type="RefSeq" id="WP_263544433.1">
    <property type="nucleotide sequence ID" value="NZ_JAOVZO020000001.1"/>
</dbReference>
<keyword evidence="2" id="KW-1003">Cell membrane</keyword>
<feature type="transmembrane region" description="Helical" evidence="6">
    <location>
        <begin position="100"/>
        <end position="119"/>
    </location>
</feature>
<evidence type="ECO:0000256" key="6">
    <source>
        <dbReference type="SAM" id="Phobius"/>
    </source>
</evidence>
<evidence type="ECO:0000259" key="7">
    <source>
        <dbReference type="Pfam" id="PF06271"/>
    </source>
</evidence>
<comment type="caution">
    <text evidence="8">The sequence shown here is derived from an EMBL/GenBank/DDBJ whole genome shotgun (WGS) entry which is preliminary data.</text>
</comment>
<dbReference type="EMBL" id="JAOVZO020000001">
    <property type="protein sequence ID" value="MDC8011013.1"/>
    <property type="molecule type" value="Genomic_DNA"/>
</dbReference>
<keyword evidence="5 6" id="KW-0472">Membrane</keyword>
<evidence type="ECO:0000313" key="9">
    <source>
        <dbReference type="Proteomes" id="UP001139971"/>
    </source>
</evidence>
<comment type="subcellular location">
    <subcellularLocation>
        <location evidence="1">Cell membrane</location>
        <topology evidence="1">Multi-pass membrane protein</topology>
    </subcellularLocation>
</comment>
<feature type="domain" description="RDD" evidence="7">
    <location>
        <begin position="9"/>
        <end position="132"/>
    </location>
</feature>
<keyword evidence="9" id="KW-1185">Reference proteome</keyword>
<accession>A0A9X3YHR6</accession>
<evidence type="ECO:0000256" key="4">
    <source>
        <dbReference type="ARBA" id="ARBA00022989"/>
    </source>
</evidence>
<evidence type="ECO:0000256" key="1">
    <source>
        <dbReference type="ARBA" id="ARBA00004651"/>
    </source>
</evidence>
<proteinExistence type="predicted"/>
<dbReference type="InterPro" id="IPR051791">
    <property type="entry name" value="Pra-immunoreactive"/>
</dbReference>